<protein>
    <recommendedName>
        <fullName evidence="4">Hydrophobin</fullName>
    </recommendedName>
</protein>
<feature type="chain" id="PRO_5045085662" description="Hydrophobin" evidence="1">
    <location>
        <begin position="16"/>
        <end position="163"/>
    </location>
</feature>
<evidence type="ECO:0008006" key="4">
    <source>
        <dbReference type="Google" id="ProtNLM"/>
    </source>
</evidence>
<name>A0ABR4CHS9_9HELO</name>
<evidence type="ECO:0000256" key="1">
    <source>
        <dbReference type="SAM" id="SignalP"/>
    </source>
</evidence>
<keyword evidence="1" id="KW-0732">Signal</keyword>
<dbReference type="Proteomes" id="UP001595075">
    <property type="component" value="Unassembled WGS sequence"/>
</dbReference>
<gene>
    <name evidence="2" type="ORF">VTL71DRAFT_15400</name>
</gene>
<sequence length="163" mass="17427">MRFFLLLIAATSVIAGGYRAPLRPSRPNKSSREVNAGHPIAERAKPIPAVLPDYKAEIFMCNLGPEMKGYCCENLSQDGIGLECNLAAPIVANFLEETITFTCPLVIEDVKQNHTTGACCSPSSIMITPTMALKKCQGSTLVSVDIESKTPNVVGSLADELGN</sequence>
<evidence type="ECO:0000313" key="2">
    <source>
        <dbReference type="EMBL" id="KAL2069062.1"/>
    </source>
</evidence>
<comment type="caution">
    <text evidence="2">The sequence shown here is derived from an EMBL/GenBank/DDBJ whole genome shotgun (WGS) entry which is preliminary data.</text>
</comment>
<evidence type="ECO:0000313" key="3">
    <source>
        <dbReference type="Proteomes" id="UP001595075"/>
    </source>
</evidence>
<accession>A0ABR4CHS9</accession>
<proteinExistence type="predicted"/>
<reference evidence="2 3" key="1">
    <citation type="journal article" date="2024" name="Commun. Biol.">
        <title>Comparative genomic analysis of thermophilic fungi reveals convergent evolutionary adaptations and gene losses.</title>
        <authorList>
            <person name="Steindorff A.S."/>
            <person name="Aguilar-Pontes M.V."/>
            <person name="Robinson A.J."/>
            <person name="Andreopoulos B."/>
            <person name="LaButti K."/>
            <person name="Kuo A."/>
            <person name="Mondo S."/>
            <person name="Riley R."/>
            <person name="Otillar R."/>
            <person name="Haridas S."/>
            <person name="Lipzen A."/>
            <person name="Grimwood J."/>
            <person name="Schmutz J."/>
            <person name="Clum A."/>
            <person name="Reid I.D."/>
            <person name="Moisan M.C."/>
            <person name="Butler G."/>
            <person name="Nguyen T.T.M."/>
            <person name="Dewar K."/>
            <person name="Conant G."/>
            <person name="Drula E."/>
            <person name="Henrissat B."/>
            <person name="Hansel C."/>
            <person name="Singer S."/>
            <person name="Hutchinson M.I."/>
            <person name="de Vries R.P."/>
            <person name="Natvig D.O."/>
            <person name="Powell A.J."/>
            <person name="Tsang A."/>
            <person name="Grigoriev I.V."/>
        </authorList>
    </citation>
    <scope>NUCLEOTIDE SEQUENCE [LARGE SCALE GENOMIC DNA]</scope>
    <source>
        <strain evidence="2 3">CBS 494.80</strain>
    </source>
</reference>
<organism evidence="2 3">
    <name type="scientific">Oculimacula yallundae</name>
    <dbReference type="NCBI Taxonomy" id="86028"/>
    <lineage>
        <taxon>Eukaryota</taxon>
        <taxon>Fungi</taxon>
        <taxon>Dikarya</taxon>
        <taxon>Ascomycota</taxon>
        <taxon>Pezizomycotina</taxon>
        <taxon>Leotiomycetes</taxon>
        <taxon>Helotiales</taxon>
        <taxon>Ploettnerulaceae</taxon>
        <taxon>Oculimacula</taxon>
    </lineage>
</organism>
<feature type="signal peptide" evidence="1">
    <location>
        <begin position="1"/>
        <end position="15"/>
    </location>
</feature>
<keyword evidence="3" id="KW-1185">Reference proteome</keyword>
<dbReference type="EMBL" id="JAZHXI010000008">
    <property type="protein sequence ID" value="KAL2069062.1"/>
    <property type="molecule type" value="Genomic_DNA"/>
</dbReference>